<keyword evidence="8" id="KW-0238">DNA-binding</keyword>
<keyword evidence="12" id="KW-0812">Transmembrane</keyword>
<dbReference type="InterPro" id="IPR007757">
    <property type="entry name" value="MT-A70-like"/>
</dbReference>
<dbReference type="Proteomes" id="UP001642464">
    <property type="component" value="Unassembled WGS sequence"/>
</dbReference>
<evidence type="ECO:0000256" key="11">
    <source>
        <dbReference type="SAM" id="MobiDB-lite"/>
    </source>
</evidence>
<feature type="transmembrane region" description="Helical" evidence="12">
    <location>
        <begin position="20"/>
        <end position="38"/>
    </location>
</feature>
<evidence type="ECO:0000256" key="9">
    <source>
        <dbReference type="PROSITE-ProRule" id="PRU00489"/>
    </source>
</evidence>
<evidence type="ECO:0000256" key="12">
    <source>
        <dbReference type="SAM" id="Phobius"/>
    </source>
</evidence>
<accession>A0ABP0RTJ5</accession>
<dbReference type="InterPro" id="IPR022637">
    <property type="entry name" value="DNA_polIII_beta_cen"/>
</dbReference>
<dbReference type="Gene3D" id="3.10.150.10">
    <property type="entry name" value="DNA Polymerase III, subunit A, domain 2"/>
    <property type="match status" value="2"/>
</dbReference>
<keyword evidence="12" id="KW-0472">Membrane</keyword>
<feature type="region of interest" description="Disordered" evidence="11">
    <location>
        <begin position="1187"/>
        <end position="1262"/>
    </location>
</feature>
<protein>
    <submittedName>
        <fullName evidence="16">Beta sliding clamp (Beta clamp) (Sliding clamp) (Beta-clamp processivity factor) (DNA polymerase III beta sliding clamp subunit) (DNA polymerase III subunit beta)</fullName>
    </submittedName>
</protein>
<dbReference type="Pfam" id="PF05063">
    <property type="entry name" value="MT-A70"/>
    <property type="match status" value="1"/>
</dbReference>
<keyword evidence="17" id="KW-1185">Reference proteome</keyword>
<keyword evidence="7" id="KW-0239">DNA-directed DNA polymerase</keyword>
<dbReference type="PANTHER" id="PTHR30478:SF0">
    <property type="entry name" value="BETA SLIDING CLAMP"/>
    <property type="match status" value="1"/>
</dbReference>
<dbReference type="PANTHER" id="PTHR30478">
    <property type="entry name" value="DNA POLYMERASE III SUBUNIT BETA"/>
    <property type="match status" value="1"/>
</dbReference>
<evidence type="ECO:0000259" key="15">
    <source>
        <dbReference type="Pfam" id="PF13223"/>
    </source>
</evidence>
<dbReference type="InterPro" id="IPR046938">
    <property type="entry name" value="DNA_clamp_sf"/>
</dbReference>
<evidence type="ECO:0000256" key="6">
    <source>
        <dbReference type="ARBA" id="ARBA00022705"/>
    </source>
</evidence>
<dbReference type="InterPro" id="IPR001001">
    <property type="entry name" value="DNA_polIII_beta"/>
</dbReference>
<feature type="compositionally biased region" description="Basic and acidic residues" evidence="11">
    <location>
        <begin position="1232"/>
        <end position="1243"/>
    </location>
</feature>
<dbReference type="InterPro" id="IPR022634">
    <property type="entry name" value="DNA_polIII_beta_N"/>
</dbReference>
<comment type="similarity">
    <text evidence="9">Belongs to the MT-A70-like family.</text>
</comment>
<evidence type="ECO:0000256" key="10">
    <source>
        <dbReference type="SAM" id="Coils"/>
    </source>
</evidence>
<dbReference type="Pfam" id="PF13223">
    <property type="entry name" value="DUF4031"/>
    <property type="match status" value="1"/>
</dbReference>
<comment type="similarity">
    <text evidence="2">Belongs to the beta sliding clamp family.</text>
</comment>
<dbReference type="Pfam" id="PF02767">
    <property type="entry name" value="DNA_pol3_beta_2"/>
    <property type="match status" value="1"/>
</dbReference>
<feature type="coiled-coil region" evidence="10">
    <location>
        <begin position="1445"/>
        <end position="1479"/>
    </location>
</feature>
<dbReference type="PROSITE" id="PS51143">
    <property type="entry name" value="MT_A70"/>
    <property type="match status" value="1"/>
</dbReference>
<dbReference type="InterPro" id="IPR025109">
    <property type="entry name" value="DUF4031"/>
</dbReference>
<evidence type="ECO:0000256" key="2">
    <source>
        <dbReference type="ARBA" id="ARBA00010752"/>
    </source>
</evidence>
<dbReference type="SMART" id="SM00480">
    <property type="entry name" value="POL3Bc"/>
    <property type="match status" value="1"/>
</dbReference>
<feature type="compositionally biased region" description="Basic and acidic residues" evidence="11">
    <location>
        <begin position="280"/>
        <end position="290"/>
    </location>
</feature>
<reference evidence="16 17" key="1">
    <citation type="submission" date="2024-02" db="EMBL/GenBank/DDBJ databases">
        <authorList>
            <person name="Chen Y."/>
            <person name="Shah S."/>
            <person name="Dougan E. K."/>
            <person name="Thang M."/>
            <person name="Chan C."/>
        </authorList>
    </citation>
    <scope>NUCLEOTIDE SEQUENCE [LARGE SCALE GENOMIC DNA]</scope>
</reference>
<comment type="caution">
    <text evidence="16">The sequence shown here is derived from an EMBL/GenBank/DDBJ whole genome shotgun (WGS) entry which is preliminary data.</text>
</comment>
<keyword evidence="6" id="KW-0235">DNA replication</keyword>
<evidence type="ECO:0000259" key="13">
    <source>
        <dbReference type="Pfam" id="PF00712"/>
    </source>
</evidence>
<feature type="domain" description="DUF4031" evidence="15">
    <location>
        <begin position="816"/>
        <end position="895"/>
    </location>
</feature>
<dbReference type="Pfam" id="PF00712">
    <property type="entry name" value="DNA_pol3_beta"/>
    <property type="match status" value="1"/>
</dbReference>
<evidence type="ECO:0000259" key="14">
    <source>
        <dbReference type="Pfam" id="PF02767"/>
    </source>
</evidence>
<dbReference type="Pfam" id="PF13730">
    <property type="entry name" value="HTH_36"/>
    <property type="match status" value="1"/>
</dbReference>
<evidence type="ECO:0000313" key="16">
    <source>
        <dbReference type="EMBL" id="CAK9103968.1"/>
    </source>
</evidence>
<keyword evidence="4" id="KW-0808">Transferase</keyword>
<gene>
    <name evidence="16" type="ORF">SCF082_LOCUS48543</name>
</gene>
<evidence type="ECO:0000256" key="4">
    <source>
        <dbReference type="ARBA" id="ARBA00022679"/>
    </source>
</evidence>
<evidence type="ECO:0000313" key="17">
    <source>
        <dbReference type="Proteomes" id="UP001642464"/>
    </source>
</evidence>
<feature type="region of interest" description="Disordered" evidence="11">
    <location>
        <begin position="249"/>
        <end position="304"/>
    </location>
</feature>
<proteinExistence type="inferred from homology"/>
<evidence type="ECO:0000256" key="5">
    <source>
        <dbReference type="ARBA" id="ARBA00022695"/>
    </source>
</evidence>
<feature type="domain" description="DNA polymerase III beta sliding clamp N-terminal" evidence="13">
    <location>
        <begin position="338"/>
        <end position="416"/>
    </location>
</feature>
<dbReference type="CDD" id="cd00140">
    <property type="entry name" value="beta_clamp"/>
    <property type="match status" value="1"/>
</dbReference>
<keyword evidence="5" id="KW-0548">Nucleotidyltransferase</keyword>
<feature type="domain" description="DNA polymerase III beta sliding clamp central" evidence="14">
    <location>
        <begin position="493"/>
        <end position="593"/>
    </location>
</feature>
<dbReference type="EMBL" id="CAXAMM010042289">
    <property type="protein sequence ID" value="CAK9103968.1"/>
    <property type="molecule type" value="Genomic_DNA"/>
</dbReference>
<keyword evidence="12" id="KW-1133">Transmembrane helix</keyword>
<organism evidence="16 17">
    <name type="scientific">Durusdinium trenchii</name>
    <dbReference type="NCBI Taxonomy" id="1381693"/>
    <lineage>
        <taxon>Eukaryota</taxon>
        <taxon>Sar</taxon>
        <taxon>Alveolata</taxon>
        <taxon>Dinophyceae</taxon>
        <taxon>Suessiales</taxon>
        <taxon>Symbiodiniaceae</taxon>
        <taxon>Durusdinium</taxon>
    </lineage>
</organism>
<comment type="subcellular location">
    <subcellularLocation>
        <location evidence="1">Cytoplasm</location>
    </subcellularLocation>
</comment>
<feature type="compositionally biased region" description="Pro residues" evidence="11">
    <location>
        <begin position="291"/>
        <end position="300"/>
    </location>
</feature>
<sequence>MAGNIHRPPRDRDILKFYGIVLRVAGVFITASGAVWLIRAGLAGAQRVYFPDDSEAALCALQEAALGLDERLILNSWPLDHRLAACSAATSTSLLEGVDGEDQYEARISAAVTIFSQLLAPLGEGALTDAMMRLRLLHDPRSRALLVAIAAVAAAKRFALDAGEIVLTCPAHERNHSARSVSYARKCVAIAIARANHGRAEEIAFKLNWHKTLNSAQATFSRCRKRAEPKEKDVKAIYEALHAAGLYRAKAKPEKKPDAAMPAEDSAKDPEPAVNGGDAIARDADTKRPEPAAPPRPAEPPATADYSNMTEAEIAEHEQCEALLRSADRKSMKDEYCIVNAHKLAEILEPVKLIVETRNTIPILSHILLEWREDAQKLKITATDLDLDYSVELVGMGDAGSFLITVPAMEFRNFVKVAASGKRGPDVPLRIEVGDLVHADRRDRLVEISSGMVCLSLVSMDPADFPLISIDDLTPDAEEELGKSFLEALTWCSRTASVEETRYYLNGVFVHCTDAGVMRCVATDGHRLSMQRVEDGIEHDFAGSIIPSKAVRVIIATGRVPSWMTVFTEKGKIRMRFDGAEIIMKLIDGKFPEYQRVIPDPETCLPGVTVKSNALLKAANGLRTVKRPDLPVRYDEDDFDAWGDDAEDCEEPASWRITIKMPLDAKSELLSLGAGPNEIPEQVARAAIKAEYEDGASGRIGIECTYLVDLLSDAFGLVKISPSSLGDGDVPADMATGPDLAEIRTDGEVIVGRFEGMESFVPLDTAKVREGFLPPRAVCAWARRWRPRALDPIGNCLLADAWRVRRGSARGVRMMIYVDSAKNRLGRMIMSHMTADTMVELLEAADGVGLKREWFQGPPQHRHAHFDLCQAKRRALIEDFTVEIVSSRELARHARRLADDIKGRSPQSKYNTMSLSEIRALPMREIAARDCILFLWAWSPMLVDAVRLLEDWRFDFVTSGAWAKRSETGRHWAMGNGYYLRGACEYFLIGKRGNPKVRDKSVRNLFAPPDPRDLEPIDGGEGGDCHSPDSLEDLVDGRVCRASDRAVRADAAAGLVGMSGLLFGTVFASGLYKGADLTVLLKLADYADDNAVCWCGYPTLARMTGLEERSVMRIVKRLVEDGRDEERGIPGTIRKIGKGGRGRSNKYEINLMRLEAAKLVWYRNPDYPSRFKSFVDMASDPEFRPRLEKALPGLPPLPGKAIEKGDAKKGDSDDTGSAGEKGDTNDSVLNSRKGDSDSAKGDSDAANPDSGSAQTVPGESPESLIESILDSGAHARASDETARAAPSQDDWRAVRRQLKEGLGEQAYADCIARLRYAGHGRIIAPNPDYLDHAVRQAGKALKAAGFVLITSEGGGREALVEHFKQMIKDQEALIAALDARPAQIIDELVKARARHDRHVEAADRLEQMIFAGAETDGEDKIAERMRKLTNRRKWIDRAAAQVSDLERAKAGIGALELQAEQARERLARLKDDLETGQSINETAARSGLMAVRRAAEDDAAEIDAKRLERASRVTSDRDRPTKESIARRGVRTRTREGAIVLDTDLPDPILRMKRAGFAFENDELKAAAFYREDYRFGLERSKMVATYEPGVQGGSAPGEIATAKLDAYERHRAAAAALPDHVRRVVDAVLLQEVELVNIGGVASRYKGEKSRRSVNGGLLTVGLELLSSHYFNK</sequence>
<evidence type="ECO:0000256" key="3">
    <source>
        <dbReference type="ARBA" id="ARBA00022490"/>
    </source>
</evidence>
<evidence type="ECO:0000256" key="7">
    <source>
        <dbReference type="ARBA" id="ARBA00022932"/>
    </source>
</evidence>
<evidence type="ECO:0000256" key="8">
    <source>
        <dbReference type="ARBA" id="ARBA00023125"/>
    </source>
</evidence>
<keyword evidence="3" id="KW-0963">Cytoplasm</keyword>
<keyword evidence="10" id="KW-0175">Coiled coil</keyword>
<feature type="compositionally biased region" description="Basic and acidic residues" evidence="11">
    <location>
        <begin position="1201"/>
        <end position="1212"/>
    </location>
</feature>
<name>A0ABP0RTJ5_9DINO</name>
<evidence type="ECO:0000256" key="1">
    <source>
        <dbReference type="ARBA" id="ARBA00004496"/>
    </source>
</evidence>
<dbReference type="SUPFAM" id="SSF55979">
    <property type="entry name" value="DNA clamp"/>
    <property type="match status" value="2"/>
</dbReference>